<dbReference type="PROSITE" id="PS00086">
    <property type="entry name" value="CYTOCHROME_P450"/>
    <property type="match status" value="1"/>
</dbReference>
<gene>
    <name evidence="3" type="ORF">F9278_37035</name>
</gene>
<dbReference type="KEGG" id="sphv:F9278_37035"/>
<keyword evidence="2" id="KW-0479">Metal-binding</keyword>
<sequence>MAETLMGCSEGLDVLADAGFISIRIAEQNSTKPSIAFAFAGRRTHVTEENVTPFTPHNAGHVADPDDALEAARRECPVTQVSDVLFVVTSDRDVRALFKDSAAFSNRGNFTIGREDRNHAFPGITNLDPPVHTELRSRLLRSMAPKKLRLLGPHVARVIAKTMDGLPLSGEVDLHKDYISHIPSAVTYSMIGLSEEYWSEVEVLADALVEAVPAPETTMPEYDRLMELMGQIVRDRREHPEHRRDDVLDNLCFAAPGEREMEDLEVVMHLRQLFAAATDTTRALIANCIYRLLEHGDWARIVADRSLLKNAIEESLRFDSPAQFMTRSVVQDTVIGECPVTAGHKAYLSIQSANHDDAAWGSTARHFDITRQVAVQHVAFGRGIHSCLGAPLARMEAYMAIDALMDHYPRMAAGRRATWEKCDGLLLRRPREVWAQLVGETPAVTRTSGNAGQVTG</sequence>
<dbReference type="PANTHER" id="PTHR46696">
    <property type="entry name" value="P450, PUTATIVE (EUROFUNG)-RELATED"/>
    <property type="match status" value="1"/>
</dbReference>
<dbReference type="InterPro" id="IPR001128">
    <property type="entry name" value="Cyt_P450"/>
</dbReference>
<dbReference type="RefSeq" id="WP_152172196.1">
    <property type="nucleotide sequence ID" value="NZ_CP045096.1"/>
</dbReference>
<evidence type="ECO:0000313" key="4">
    <source>
        <dbReference type="Proteomes" id="UP000327294"/>
    </source>
</evidence>
<dbReference type="Proteomes" id="UP000327294">
    <property type="component" value="Chromosome"/>
</dbReference>
<comment type="similarity">
    <text evidence="1 2">Belongs to the cytochrome P450 family.</text>
</comment>
<keyword evidence="2" id="KW-0560">Oxidoreductase</keyword>
<dbReference type="PRINTS" id="PR00359">
    <property type="entry name" value="BP450"/>
</dbReference>
<dbReference type="Gene3D" id="1.10.630.10">
    <property type="entry name" value="Cytochrome P450"/>
    <property type="match status" value="1"/>
</dbReference>
<organism evidence="3 4">
    <name type="scientific">Streptomyces phaeolivaceus</name>
    <dbReference type="NCBI Taxonomy" id="2653200"/>
    <lineage>
        <taxon>Bacteria</taxon>
        <taxon>Bacillati</taxon>
        <taxon>Actinomycetota</taxon>
        <taxon>Actinomycetes</taxon>
        <taxon>Kitasatosporales</taxon>
        <taxon>Streptomycetaceae</taxon>
        <taxon>Streptomyces</taxon>
    </lineage>
</organism>
<proteinExistence type="inferred from homology"/>
<dbReference type="InterPro" id="IPR017972">
    <property type="entry name" value="Cyt_P450_CS"/>
</dbReference>
<dbReference type="InterPro" id="IPR002397">
    <property type="entry name" value="Cyt_P450_B"/>
</dbReference>
<dbReference type="EMBL" id="CP045096">
    <property type="protein sequence ID" value="QFR00873.1"/>
    <property type="molecule type" value="Genomic_DNA"/>
</dbReference>
<accession>A0A5P8KDI9</accession>
<evidence type="ECO:0000256" key="1">
    <source>
        <dbReference type="ARBA" id="ARBA00010617"/>
    </source>
</evidence>
<protein>
    <submittedName>
        <fullName evidence="3">Cytochrome P450</fullName>
    </submittedName>
</protein>
<dbReference type="AlphaFoldDB" id="A0A5P8KDI9"/>
<evidence type="ECO:0000256" key="2">
    <source>
        <dbReference type="RuleBase" id="RU000461"/>
    </source>
</evidence>
<dbReference type="GO" id="GO:0005506">
    <property type="term" value="F:iron ion binding"/>
    <property type="evidence" value="ECO:0007669"/>
    <property type="project" value="InterPro"/>
</dbReference>
<keyword evidence="2" id="KW-0349">Heme</keyword>
<keyword evidence="4" id="KW-1185">Reference proteome</keyword>
<dbReference type="GO" id="GO:0016705">
    <property type="term" value="F:oxidoreductase activity, acting on paired donors, with incorporation or reduction of molecular oxygen"/>
    <property type="evidence" value="ECO:0007669"/>
    <property type="project" value="InterPro"/>
</dbReference>
<dbReference type="PANTHER" id="PTHR46696:SF1">
    <property type="entry name" value="CYTOCHROME P450 YJIB-RELATED"/>
    <property type="match status" value="1"/>
</dbReference>
<name>A0A5P8KDI9_9ACTN</name>
<keyword evidence="2" id="KW-0408">Iron</keyword>
<evidence type="ECO:0000313" key="3">
    <source>
        <dbReference type="EMBL" id="QFR00873.1"/>
    </source>
</evidence>
<dbReference type="GO" id="GO:0004497">
    <property type="term" value="F:monooxygenase activity"/>
    <property type="evidence" value="ECO:0007669"/>
    <property type="project" value="UniProtKB-KW"/>
</dbReference>
<dbReference type="Pfam" id="PF00067">
    <property type="entry name" value="p450"/>
    <property type="match status" value="1"/>
</dbReference>
<dbReference type="SUPFAM" id="SSF48264">
    <property type="entry name" value="Cytochrome P450"/>
    <property type="match status" value="1"/>
</dbReference>
<reference evidence="3 4" key="1">
    <citation type="submission" date="2019-10" db="EMBL/GenBank/DDBJ databases">
        <title>Streptomyces sp. strain GY16 isolated from leaves of Broussonetia papyrifera.</title>
        <authorList>
            <person name="Mo P."/>
        </authorList>
    </citation>
    <scope>NUCLEOTIDE SEQUENCE [LARGE SCALE GENOMIC DNA]</scope>
    <source>
        <strain evidence="3 4">GY16</strain>
    </source>
</reference>
<dbReference type="GO" id="GO:0020037">
    <property type="term" value="F:heme binding"/>
    <property type="evidence" value="ECO:0007669"/>
    <property type="project" value="InterPro"/>
</dbReference>
<keyword evidence="2" id="KW-0503">Monooxygenase</keyword>
<dbReference type="InterPro" id="IPR036396">
    <property type="entry name" value="Cyt_P450_sf"/>
</dbReference>